<dbReference type="CDD" id="cd00090">
    <property type="entry name" value="HTH_ARSR"/>
    <property type="match status" value="1"/>
</dbReference>
<dbReference type="OrthoDB" id="144933at2157"/>
<dbReference type="SUPFAM" id="SSF46785">
    <property type="entry name" value="Winged helix' DNA-binding domain"/>
    <property type="match status" value="1"/>
</dbReference>
<proteinExistence type="inferred from homology"/>
<dbReference type="KEGG" id="gah:GAH_01096"/>
<evidence type="ECO:0000256" key="1">
    <source>
        <dbReference type="ARBA" id="ARBA00011046"/>
    </source>
</evidence>
<dbReference type="InterPro" id="IPR036390">
    <property type="entry name" value="WH_DNA-bd_sf"/>
</dbReference>
<keyword evidence="7" id="KW-1185">Reference proteome</keyword>
<reference evidence="6 7" key="1">
    <citation type="submission" date="2015-04" db="EMBL/GenBank/DDBJ databases">
        <title>The complete genome sequence of the hyperthermophilic, obligate iron-reducing archaeon Geoglobus ahangari strain 234T.</title>
        <authorList>
            <person name="Manzella M.P."/>
            <person name="Holmes D.E."/>
            <person name="Rocheleau J.M."/>
            <person name="Chung A."/>
            <person name="Reguera G."/>
            <person name="Kashefi K."/>
        </authorList>
    </citation>
    <scope>NUCLEOTIDE SEQUENCE [LARGE SCALE GENOMIC DNA]</scope>
    <source>
        <strain evidence="6 7">234</strain>
    </source>
</reference>
<dbReference type="SMART" id="SM00347">
    <property type="entry name" value="HTH_MARR"/>
    <property type="match status" value="1"/>
</dbReference>
<dbReference type="GO" id="GO:0045892">
    <property type="term" value="P:negative regulation of DNA-templated transcription"/>
    <property type="evidence" value="ECO:0007669"/>
    <property type="project" value="InterPro"/>
</dbReference>
<dbReference type="InterPro" id="IPR036388">
    <property type="entry name" value="WH-like_DNA-bd_sf"/>
</dbReference>
<keyword evidence="3" id="KW-0238">DNA-binding</keyword>
<evidence type="ECO:0000313" key="7">
    <source>
        <dbReference type="Proteomes" id="UP000034723"/>
    </source>
</evidence>
<dbReference type="GO" id="GO:0003677">
    <property type="term" value="F:DNA binding"/>
    <property type="evidence" value="ECO:0007669"/>
    <property type="project" value="UniProtKB-KW"/>
</dbReference>
<dbReference type="GeneID" id="24803671"/>
<dbReference type="Proteomes" id="UP000034723">
    <property type="component" value="Chromosome"/>
</dbReference>
<dbReference type="InterPro" id="IPR000835">
    <property type="entry name" value="HTH_MarR-typ"/>
</dbReference>
<evidence type="ECO:0000256" key="2">
    <source>
        <dbReference type="ARBA" id="ARBA00023015"/>
    </source>
</evidence>
<dbReference type="STRING" id="113653.GAH_01096"/>
<dbReference type="InterPro" id="IPR005650">
    <property type="entry name" value="BlaI_family"/>
</dbReference>
<gene>
    <name evidence="6" type="ORF">GAH_01096</name>
</gene>
<dbReference type="Pfam" id="PF03965">
    <property type="entry name" value="Penicillinase_R"/>
    <property type="match status" value="1"/>
</dbReference>
<dbReference type="InParanoid" id="A0A0F7DBS2"/>
<dbReference type="EMBL" id="CP011267">
    <property type="protein sequence ID" value="AKG91586.1"/>
    <property type="molecule type" value="Genomic_DNA"/>
</dbReference>
<name>A0A0F7DBS2_9EURY</name>
<sequence>MVKTERVEFDGRISPLSPLEEKIMSFLWEKGPSHVSLISEDINASLSSVAATLDRLVKNGLVERKQERVDGRRKFVYYPKMTREEVTRRFVENVLDRLVENFGELVIEYFHKKGAKK</sequence>
<keyword evidence="4" id="KW-0804">Transcription</keyword>
<accession>A0A0F7DBS2</accession>
<dbReference type="AlphaFoldDB" id="A0A0F7DBS2"/>
<evidence type="ECO:0000313" key="6">
    <source>
        <dbReference type="EMBL" id="AKG91586.1"/>
    </source>
</evidence>
<organism evidence="6 7">
    <name type="scientific">Geoglobus ahangari</name>
    <dbReference type="NCBI Taxonomy" id="113653"/>
    <lineage>
        <taxon>Archaea</taxon>
        <taxon>Methanobacteriati</taxon>
        <taxon>Methanobacteriota</taxon>
        <taxon>Archaeoglobi</taxon>
        <taxon>Archaeoglobales</taxon>
        <taxon>Archaeoglobaceae</taxon>
        <taxon>Geoglobus</taxon>
    </lineage>
</organism>
<dbReference type="InterPro" id="IPR011991">
    <property type="entry name" value="ArsR-like_HTH"/>
</dbReference>
<keyword evidence="2" id="KW-0805">Transcription regulation</keyword>
<protein>
    <submittedName>
        <fullName evidence="6">Penicillinase repressor</fullName>
    </submittedName>
</protein>
<dbReference type="HOGENOM" id="CLU_2056061_0_0_2"/>
<evidence type="ECO:0000256" key="3">
    <source>
        <dbReference type="ARBA" id="ARBA00023125"/>
    </source>
</evidence>
<dbReference type="GO" id="GO:0003700">
    <property type="term" value="F:DNA-binding transcription factor activity"/>
    <property type="evidence" value="ECO:0007669"/>
    <property type="project" value="InterPro"/>
</dbReference>
<comment type="similarity">
    <text evidence="1">Belongs to the BlaI transcriptional regulatory family.</text>
</comment>
<dbReference type="RefSeq" id="WP_048095180.1">
    <property type="nucleotide sequence ID" value="NZ_CP011267.1"/>
</dbReference>
<evidence type="ECO:0000259" key="5">
    <source>
        <dbReference type="SMART" id="SM00347"/>
    </source>
</evidence>
<feature type="domain" description="HTH marR-type" evidence="5">
    <location>
        <begin position="9"/>
        <end position="107"/>
    </location>
</feature>
<evidence type="ECO:0000256" key="4">
    <source>
        <dbReference type="ARBA" id="ARBA00023163"/>
    </source>
</evidence>
<dbReference type="Gene3D" id="1.10.10.10">
    <property type="entry name" value="Winged helix-like DNA-binding domain superfamily/Winged helix DNA-binding domain"/>
    <property type="match status" value="1"/>
</dbReference>